<sequence length="41" mass="5019">MQSSSSWCKMLKNKFNRYNNLNNTILETRKFAYCEYIHILD</sequence>
<evidence type="ECO:0000313" key="2">
    <source>
        <dbReference type="Proteomes" id="UP000070063"/>
    </source>
</evidence>
<dbReference type="Proteomes" id="UP000070063">
    <property type="component" value="Unassembled WGS sequence"/>
</dbReference>
<organism evidence="1 2">
    <name type="scientific">Staphylococcus lugdunensis</name>
    <dbReference type="NCBI Taxonomy" id="28035"/>
    <lineage>
        <taxon>Bacteria</taxon>
        <taxon>Bacillati</taxon>
        <taxon>Bacillota</taxon>
        <taxon>Bacilli</taxon>
        <taxon>Bacillales</taxon>
        <taxon>Staphylococcaceae</taxon>
        <taxon>Staphylococcus</taxon>
    </lineage>
</organism>
<accession>A0ABD4EFN8</accession>
<protein>
    <submittedName>
        <fullName evidence="1">Uncharacterized protein</fullName>
    </submittedName>
</protein>
<gene>
    <name evidence="1" type="ORF">HMPREF3225_01235</name>
</gene>
<reference evidence="1 2" key="1">
    <citation type="submission" date="2016-01" db="EMBL/GenBank/DDBJ databases">
        <authorList>
            <person name="Mitreva M."/>
            <person name="Pepin K.H."/>
            <person name="Mihindukulasuriya K.A."/>
            <person name="Fulton R."/>
            <person name="Fronick C."/>
            <person name="O'Laughlin M."/>
            <person name="Miner T."/>
            <person name="Herter B."/>
            <person name="Rosa B.A."/>
            <person name="Cordes M."/>
            <person name="Tomlinson C."/>
            <person name="Wollam A."/>
            <person name="Palsikar V.B."/>
            <person name="Mardis E.R."/>
            <person name="Wilson R.K."/>
        </authorList>
    </citation>
    <scope>NUCLEOTIDE SEQUENCE [LARGE SCALE GENOMIC DNA]</scope>
    <source>
        <strain evidence="1 2">MJR7738</strain>
    </source>
</reference>
<comment type="caution">
    <text evidence="1">The sequence shown here is derived from an EMBL/GenBank/DDBJ whole genome shotgun (WGS) entry which is preliminary data.</text>
</comment>
<evidence type="ECO:0000313" key="1">
    <source>
        <dbReference type="EMBL" id="KXA38364.1"/>
    </source>
</evidence>
<dbReference type="AlphaFoldDB" id="A0ABD4EFN8"/>
<name>A0ABD4EFN8_STALU</name>
<proteinExistence type="predicted"/>
<dbReference type="EMBL" id="LRQI01000049">
    <property type="protein sequence ID" value="KXA38364.1"/>
    <property type="molecule type" value="Genomic_DNA"/>
</dbReference>